<dbReference type="EMBL" id="AKGD01000002">
    <property type="protein sequence ID" value="EIT69007.1"/>
    <property type="molecule type" value="Genomic_DNA"/>
</dbReference>
<protein>
    <submittedName>
        <fullName evidence="4">ABC transporter ATP-binding protein</fullName>
    </submittedName>
</protein>
<dbReference type="AlphaFoldDB" id="I7ZBK2"/>
<keyword evidence="2 4" id="KW-0067">ATP-binding</keyword>
<dbReference type="STRING" id="1172194.WQQ_25890"/>
<dbReference type="GO" id="GO:0005524">
    <property type="term" value="F:ATP binding"/>
    <property type="evidence" value="ECO:0007669"/>
    <property type="project" value="UniProtKB-KW"/>
</dbReference>
<dbReference type="Gene3D" id="3.40.50.300">
    <property type="entry name" value="P-loop containing nucleotide triphosphate hydrolases"/>
    <property type="match status" value="1"/>
</dbReference>
<accession>I7ZBK2</accession>
<organism evidence="4 5">
    <name type="scientific">Hydrocarboniphaga effusa AP103</name>
    <dbReference type="NCBI Taxonomy" id="1172194"/>
    <lineage>
        <taxon>Bacteria</taxon>
        <taxon>Pseudomonadati</taxon>
        <taxon>Pseudomonadota</taxon>
        <taxon>Gammaproteobacteria</taxon>
        <taxon>Nevskiales</taxon>
        <taxon>Nevskiaceae</taxon>
        <taxon>Hydrocarboniphaga</taxon>
    </lineage>
</organism>
<dbReference type="PANTHER" id="PTHR24220:SF659">
    <property type="entry name" value="TRANSPORTER, PUTATIVE-RELATED"/>
    <property type="match status" value="1"/>
</dbReference>
<dbReference type="InterPro" id="IPR017871">
    <property type="entry name" value="ABC_transporter-like_CS"/>
</dbReference>
<dbReference type="InterPro" id="IPR027417">
    <property type="entry name" value="P-loop_NTPase"/>
</dbReference>
<sequence length="218" mass="23064">MTQNSAVLDIRSLRFAYGDRTVLQLEELSLQAGETGAVLGPSGSGKTTLLHLIAGLLRPTQGTVAICGQRLDALGAAACDRFRGRHLGIVFQRLHLLPALSVLDNLLLAQRLAGVAHDAKAAQSLLDALDIGSLAGSRPASLSQGQAQRVAIARALVHKPSLLLADEPTSSLDDDNAARAIDLLRTQARAVNAALLVVTHDRRIRGRLDRELRIGSAS</sequence>
<proteinExistence type="predicted"/>
<dbReference type="Pfam" id="PF00005">
    <property type="entry name" value="ABC_tran"/>
    <property type="match status" value="1"/>
</dbReference>
<evidence type="ECO:0000256" key="2">
    <source>
        <dbReference type="ARBA" id="ARBA00022840"/>
    </source>
</evidence>
<dbReference type="PROSITE" id="PS50893">
    <property type="entry name" value="ABC_TRANSPORTER_2"/>
    <property type="match status" value="1"/>
</dbReference>
<dbReference type="InterPro" id="IPR003439">
    <property type="entry name" value="ABC_transporter-like_ATP-bd"/>
</dbReference>
<keyword evidence="5" id="KW-1185">Reference proteome</keyword>
<dbReference type="GO" id="GO:0022857">
    <property type="term" value="F:transmembrane transporter activity"/>
    <property type="evidence" value="ECO:0007669"/>
    <property type="project" value="TreeGrafter"/>
</dbReference>
<evidence type="ECO:0000256" key="1">
    <source>
        <dbReference type="ARBA" id="ARBA00022741"/>
    </source>
</evidence>
<comment type="caution">
    <text evidence="4">The sequence shown here is derived from an EMBL/GenBank/DDBJ whole genome shotgun (WGS) entry which is preliminary data.</text>
</comment>
<dbReference type="Proteomes" id="UP000003704">
    <property type="component" value="Unassembled WGS sequence"/>
</dbReference>
<dbReference type="GO" id="GO:0005886">
    <property type="term" value="C:plasma membrane"/>
    <property type="evidence" value="ECO:0007669"/>
    <property type="project" value="TreeGrafter"/>
</dbReference>
<reference evidence="4 5" key="1">
    <citation type="journal article" date="2012" name="J. Bacteriol.">
        <title>Genome Sequence of n-Alkane-Degrading Hydrocarboniphaga effusa Strain AP103T (ATCC BAA-332T).</title>
        <authorList>
            <person name="Chang H.K."/>
            <person name="Zylstra G.J."/>
            <person name="Chae J.C."/>
        </authorList>
    </citation>
    <scope>NUCLEOTIDE SEQUENCE [LARGE SCALE GENOMIC DNA]</scope>
    <source>
        <strain evidence="4 5">AP103</strain>
    </source>
</reference>
<evidence type="ECO:0000313" key="5">
    <source>
        <dbReference type="Proteomes" id="UP000003704"/>
    </source>
</evidence>
<dbReference type="GO" id="GO:0016887">
    <property type="term" value="F:ATP hydrolysis activity"/>
    <property type="evidence" value="ECO:0007669"/>
    <property type="project" value="InterPro"/>
</dbReference>
<keyword evidence="1" id="KW-0547">Nucleotide-binding</keyword>
<dbReference type="SUPFAM" id="SSF52540">
    <property type="entry name" value="P-loop containing nucleoside triphosphate hydrolases"/>
    <property type="match status" value="1"/>
</dbReference>
<name>I7ZBK2_9GAMM</name>
<dbReference type="InterPro" id="IPR003593">
    <property type="entry name" value="AAA+_ATPase"/>
</dbReference>
<dbReference type="SMART" id="SM00382">
    <property type="entry name" value="AAA"/>
    <property type="match status" value="1"/>
</dbReference>
<evidence type="ECO:0000259" key="3">
    <source>
        <dbReference type="PROSITE" id="PS50893"/>
    </source>
</evidence>
<dbReference type="PROSITE" id="PS00211">
    <property type="entry name" value="ABC_TRANSPORTER_1"/>
    <property type="match status" value="1"/>
</dbReference>
<dbReference type="RefSeq" id="WP_007185532.1">
    <property type="nucleotide sequence ID" value="NZ_AKGD01000002.1"/>
</dbReference>
<feature type="domain" description="ABC transporter" evidence="3">
    <location>
        <begin position="8"/>
        <end position="217"/>
    </location>
</feature>
<gene>
    <name evidence="4" type="ORF">WQQ_25890</name>
</gene>
<dbReference type="InterPro" id="IPR015854">
    <property type="entry name" value="ABC_transpr_LolD-like"/>
</dbReference>
<evidence type="ECO:0000313" key="4">
    <source>
        <dbReference type="EMBL" id="EIT69007.1"/>
    </source>
</evidence>
<dbReference type="PANTHER" id="PTHR24220">
    <property type="entry name" value="IMPORT ATP-BINDING PROTEIN"/>
    <property type="match status" value="1"/>
</dbReference>